<accession>A0A517YTZ9</accession>
<evidence type="ECO:0000313" key="2">
    <source>
        <dbReference type="EMBL" id="QDU33714.1"/>
    </source>
</evidence>
<dbReference type="Proteomes" id="UP000317369">
    <property type="component" value="Chromosome"/>
</dbReference>
<dbReference type="PROSITE" id="PS51257">
    <property type="entry name" value="PROKAR_LIPOPROTEIN"/>
    <property type="match status" value="1"/>
</dbReference>
<evidence type="ECO:0000256" key="1">
    <source>
        <dbReference type="SAM" id="MobiDB-lite"/>
    </source>
</evidence>
<dbReference type="KEGG" id="pcor:KS4_17700"/>
<protein>
    <submittedName>
        <fullName evidence="2">Uncharacterized protein</fullName>
    </submittedName>
</protein>
<gene>
    <name evidence="2" type="ORF">KS4_17700</name>
</gene>
<organism evidence="2 3">
    <name type="scientific">Poriferisphaera corsica</name>
    <dbReference type="NCBI Taxonomy" id="2528020"/>
    <lineage>
        <taxon>Bacteria</taxon>
        <taxon>Pseudomonadati</taxon>
        <taxon>Planctomycetota</taxon>
        <taxon>Phycisphaerae</taxon>
        <taxon>Phycisphaerales</taxon>
        <taxon>Phycisphaeraceae</taxon>
        <taxon>Poriferisphaera</taxon>
    </lineage>
</organism>
<sequence length="270" mass="29887">MRTTSILLLALSAAVLISCENQQKIPDAGMGYGTPISEDATPSQTATTSTTAQASTANSANNTDNPKTKTTLPPLQSIDAKTLLPIKKIVGSFAYTKNNDPTRTLNFTSEPTRNGFIQTIDGLRRVYLEWDTQGNLVLKRDDDFKENVRVMYTPGIIVVPVKLEQNEPNITSKSRVQVFNLSDGHPRAAGTINSQLIAIWQSRIETNAGPFDAYIIREKRSLDLDIAQVDLTLDTAYSPGNGEILQMEWRTQKTLDLFIDNTKAKLLREK</sequence>
<feature type="compositionally biased region" description="Low complexity" evidence="1">
    <location>
        <begin position="39"/>
        <end position="65"/>
    </location>
</feature>
<evidence type="ECO:0000313" key="3">
    <source>
        <dbReference type="Proteomes" id="UP000317369"/>
    </source>
</evidence>
<keyword evidence="3" id="KW-1185">Reference proteome</keyword>
<dbReference type="EMBL" id="CP036425">
    <property type="protein sequence ID" value="QDU33714.1"/>
    <property type="molecule type" value="Genomic_DNA"/>
</dbReference>
<reference evidence="2 3" key="1">
    <citation type="submission" date="2019-02" db="EMBL/GenBank/DDBJ databases">
        <title>Deep-cultivation of Planctomycetes and their phenomic and genomic characterization uncovers novel biology.</title>
        <authorList>
            <person name="Wiegand S."/>
            <person name="Jogler M."/>
            <person name="Boedeker C."/>
            <person name="Pinto D."/>
            <person name="Vollmers J."/>
            <person name="Rivas-Marin E."/>
            <person name="Kohn T."/>
            <person name="Peeters S.H."/>
            <person name="Heuer A."/>
            <person name="Rast P."/>
            <person name="Oberbeckmann S."/>
            <person name="Bunk B."/>
            <person name="Jeske O."/>
            <person name="Meyerdierks A."/>
            <person name="Storesund J.E."/>
            <person name="Kallscheuer N."/>
            <person name="Luecker S."/>
            <person name="Lage O.M."/>
            <person name="Pohl T."/>
            <person name="Merkel B.J."/>
            <person name="Hornburger P."/>
            <person name="Mueller R.-W."/>
            <person name="Bruemmer F."/>
            <person name="Labrenz M."/>
            <person name="Spormann A.M."/>
            <person name="Op den Camp H."/>
            <person name="Overmann J."/>
            <person name="Amann R."/>
            <person name="Jetten M.S.M."/>
            <person name="Mascher T."/>
            <person name="Medema M.H."/>
            <person name="Devos D.P."/>
            <person name="Kaster A.-K."/>
            <person name="Ovreas L."/>
            <person name="Rohde M."/>
            <person name="Galperin M.Y."/>
            <person name="Jogler C."/>
        </authorList>
    </citation>
    <scope>NUCLEOTIDE SEQUENCE [LARGE SCALE GENOMIC DNA]</scope>
    <source>
        <strain evidence="2 3">KS4</strain>
    </source>
</reference>
<feature type="region of interest" description="Disordered" evidence="1">
    <location>
        <begin position="30"/>
        <end position="73"/>
    </location>
</feature>
<dbReference type="OrthoDB" id="8544485at2"/>
<proteinExistence type="predicted"/>
<dbReference type="AlphaFoldDB" id="A0A517YTZ9"/>
<name>A0A517YTZ9_9BACT</name>
<dbReference type="RefSeq" id="WP_145076968.1">
    <property type="nucleotide sequence ID" value="NZ_CP036425.1"/>
</dbReference>